<dbReference type="InterPro" id="IPR057942">
    <property type="entry name" value="TPR_TNPO3_IPO13_3rd"/>
</dbReference>
<dbReference type="Pfam" id="PF08389">
    <property type="entry name" value="Xpo1"/>
    <property type="match status" value="1"/>
</dbReference>
<dbReference type="InterPro" id="IPR001494">
    <property type="entry name" value="Importin-beta_N"/>
</dbReference>
<protein>
    <recommendedName>
        <fullName evidence="1">Importin N-terminal domain-containing protein</fullName>
    </recommendedName>
</protein>
<dbReference type="Pfam" id="PF03810">
    <property type="entry name" value="IBN_N"/>
    <property type="match status" value="1"/>
</dbReference>
<dbReference type="PANTHER" id="PTHR12363">
    <property type="entry name" value="TRANSPORTIN 3 AND IMPORTIN 13"/>
    <property type="match status" value="1"/>
</dbReference>
<feature type="domain" description="Importin N-terminal" evidence="1">
    <location>
        <begin position="34"/>
        <end position="101"/>
    </location>
</feature>
<dbReference type="Pfam" id="PF24140">
    <property type="entry name" value="TPR_TNPO3_IPO13_3rd"/>
    <property type="match status" value="1"/>
</dbReference>
<sequence length="967" mass="107698">MVTSNAPVTIQQVLEALDAFYNFKAGTGSAAKDAGLWLETFQKTPAGWSISDSIIRQATLPTEARLFAAQTFRQKIEYDLDDLDTSSRESLRDALIQLLYDNRVGTKNMKTQLCLSLADLAIQMTSWTDPVSHMIELLHKDPEMMGVLLKFLSVLPEELAYNNKIHIDVVDANLVRVVYSSPKKKADMLSKTQSLLTNNSVRVVELLLGHLPLAADDTARCDILTCLYSWLRSGDISVSMIEASPIVDIAFQALGSPELFDVAVDMVCEIISRSAKKPQSPKLIEMIYPKLLPLIPVLKESADDSVIVLGLCRIFVEAGEGYAELVAGNMATFQVLLDGLLFCAAYDDLEIVKVTFNVWNYISDALLTPQYAACKTQYIPVYTSLIDIILVHLRYPEDLGSWTAQERDDFRDFRHVMGDVLKDCVRVLGDEAALARPFSILRTFFTLSQENGNTETAQGPTAADLSWPKIEAPLFSLRAMCREVSFSESRFLPEIMAMLPQLPNHPKIKYAAILVIGRYAEWTNEHPEMLSYQLKYVSSSFDQDKETIAAASQTFRDLCKYCSKHLVNLLSQLHPFYVHTIESVTRDNRRQLTEAVAHIISAVPLAEFSTSMQLFVHPVAQKLHAFVAIPGQPDVIQFKEAILTIGELATLFQYVVPEIPLSETHPCIQIVGQMWPIIQALHDRHGKDITIAECAARLLQSILSSYKQHALPILPQLIEFLVQQFESTGFSCHLWIAGRCVRIFGDDEKDEGRLVCMLVEKLTTLVFGLVQASGQSMDTIDEVIEEYHMLLSEFIDSCPKLFLGSALWTSTIQCALFCLSAPSPISLVSVLRYFNDLISLGLPSQKTVPVAATAQVRDMLIHNGPDIAKAMLRGLVFTFPRDREIVGDIAKAFQVECEVLGTGPALAFVRSATESSFPVSELSVELREAFLHKMGAACAEGNMQRIASVLQDFAASYARRNLINSRK</sequence>
<dbReference type="SUPFAM" id="SSF48371">
    <property type="entry name" value="ARM repeat"/>
    <property type="match status" value="1"/>
</dbReference>
<dbReference type="Gene3D" id="1.25.10.10">
    <property type="entry name" value="Leucine-rich Repeat Variant"/>
    <property type="match status" value="1"/>
</dbReference>
<dbReference type="InterPro" id="IPR058537">
    <property type="entry name" value="TPR_TNPO3_IPO13_4th"/>
</dbReference>
<dbReference type="InterPro" id="IPR011989">
    <property type="entry name" value="ARM-like"/>
</dbReference>
<dbReference type="InterPro" id="IPR051345">
    <property type="entry name" value="Importin_beta-like_NTR"/>
</dbReference>
<dbReference type="EMBL" id="JAFCIX010000076">
    <property type="protein sequence ID" value="KAH6599174.1"/>
    <property type="molecule type" value="Genomic_DNA"/>
</dbReference>
<dbReference type="Proteomes" id="UP001648503">
    <property type="component" value="Unassembled WGS sequence"/>
</dbReference>
<evidence type="ECO:0000313" key="2">
    <source>
        <dbReference type="EMBL" id="KAH6599174.1"/>
    </source>
</evidence>
<dbReference type="Pfam" id="PF24138">
    <property type="entry name" value="TPR_TNPO3_IPO13_2nd"/>
    <property type="match status" value="1"/>
</dbReference>
<dbReference type="PROSITE" id="PS50166">
    <property type="entry name" value="IMPORTIN_B_NT"/>
    <property type="match status" value="1"/>
</dbReference>
<dbReference type="Pfam" id="PF24139">
    <property type="entry name" value="TPR_TNPO3_IPO13_4th"/>
    <property type="match status" value="1"/>
</dbReference>
<dbReference type="InterPro" id="IPR013598">
    <property type="entry name" value="Exportin-1/Importin-b-like"/>
</dbReference>
<keyword evidence="3" id="KW-1185">Reference proteome</keyword>
<organism evidence="2 3">
    <name type="scientific">Batrachochytrium salamandrivorans</name>
    <dbReference type="NCBI Taxonomy" id="1357716"/>
    <lineage>
        <taxon>Eukaryota</taxon>
        <taxon>Fungi</taxon>
        <taxon>Fungi incertae sedis</taxon>
        <taxon>Chytridiomycota</taxon>
        <taxon>Chytridiomycota incertae sedis</taxon>
        <taxon>Chytridiomycetes</taxon>
        <taxon>Rhizophydiales</taxon>
        <taxon>Rhizophydiales incertae sedis</taxon>
        <taxon>Batrachochytrium</taxon>
    </lineage>
</organism>
<accession>A0ABQ8FJJ1</accession>
<proteinExistence type="predicted"/>
<reference evidence="2 3" key="1">
    <citation type="submission" date="2021-02" db="EMBL/GenBank/DDBJ databases">
        <title>Variation within the Batrachochytrium salamandrivorans European outbreak.</title>
        <authorList>
            <person name="Kelly M."/>
            <person name="Pasmans F."/>
            <person name="Shea T.P."/>
            <person name="Munoz J.F."/>
            <person name="Carranza S."/>
            <person name="Cuomo C.A."/>
            <person name="Martel A."/>
        </authorList>
    </citation>
    <scope>NUCLEOTIDE SEQUENCE [LARGE SCALE GENOMIC DNA]</scope>
    <source>
        <strain evidence="2 3">AMFP18/2</strain>
    </source>
</reference>
<evidence type="ECO:0000259" key="1">
    <source>
        <dbReference type="PROSITE" id="PS50166"/>
    </source>
</evidence>
<evidence type="ECO:0000313" key="3">
    <source>
        <dbReference type="Proteomes" id="UP001648503"/>
    </source>
</evidence>
<name>A0ABQ8FJJ1_9FUNG</name>
<dbReference type="PANTHER" id="PTHR12363:SF53">
    <property type="entry name" value="MRNA TRANSPORT REGULATOR MTR10"/>
    <property type="match status" value="1"/>
</dbReference>
<comment type="caution">
    <text evidence="2">The sequence shown here is derived from an EMBL/GenBank/DDBJ whole genome shotgun (WGS) entry which is preliminary data.</text>
</comment>
<gene>
    <name evidence="2" type="ORF">BASA50_003202</name>
</gene>
<dbReference type="InterPro" id="IPR016024">
    <property type="entry name" value="ARM-type_fold"/>
</dbReference>
<dbReference type="SMART" id="SM00913">
    <property type="entry name" value="IBN_N"/>
    <property type="match status" value="1"/>
</dbReference>
<dbReference type="InterPro" id="IPR057941">
    <property type="entry name" value="TPR_TNPO3_IPO13_2nd"/>
</dbReference>